<evidence type="ECO:0000256" key="5">
    <source>
        <dbReference type="ARBA" id="ARBA00022801"/>
    </source>
</evidence>
<dbReference type="HAMAP" id="MF_01405">
    <property type="entry name" value="Non_canon_purine_NTPase"/>
    <property type="match status" value="1"/>
</dbReference>
<dbReference type="GO" id="GO:0009146">
    <property type="term" value="P:purine nucleoside triphosphate catabolic process"/>
    <property type="evidence" value="ECO:0007669"/>
    <property type="project" value="UniProtKB-UniRule"/>
</dbReference>
<feature type="active site" description="Proton acceptor" evidence="10">
    <location>
        <position position="70"/>
    </location>
</feature>
<dbReference type="InterPro" id="IPR020922">
    <property type="entry name" value="dITP/XTP_pyrophosphatase"/>
</dbReference>
<dbReference type="PANTHER" id="PTHR11067">
    <property type="entry name" value="INOSINE TRIPHOSPHATE PYROPHOSPHATASE/HAM1 PROTEIN"/>
    <property type="match status" value="1"/>
</dbReference>
<dbReference type="OrthoDB" id="9807456at2"/>
<evidence type="ECO:0000256" key="11">
    <source>
        <dbReference type="RuleBase" id="RU003781"/>
    </source>
</evidence>
<dbReference type="EMBL" id="FNHB01000017">
    <property type="protein sequence ID" value="SDN31143.1"/>
    <property type="molecule type" value="Genomic_DNA"/>
</dbReference>
<evidence type="ECO:0000256" key="1">
    <source>
        <dbReference type="ARBA" id="ARBA00008023"/>
    </source>
</evidence>
<feature type="binding site" evidence="10">
    <location>
        <begin position="181"/>
        <end position="182"/>
    </location>
    <ligand>
        <name>substrate</name>
    </ligand>
</feature>
<gene>
    <name evidence="12" type="ORF">SAMN04488502_11734</name>
</gene>
<comment type="function">
    <text evidence="10">Pyrophosphatase that catalyzes the hydrolysis of nucleoside triphosphates to their monophosphate derivatives, with a high preference for the non-canonical purine nucleotides XTP (xanthosine triphosphate), dITP (deoxyinosine triphosphate) and ITP. Seems to function as a house-cleaning enzyme that removes non-canonical purine nucleotides from the nucleotide pool, thus preventing their incorporation into DNA/RNA and avoiding chromosomal lesions.</text>
</comment>
<keyword evidence="5 10" id="KW-0378">Hydrolase</keyword>
<evidence type="ECO:0000313" key="12">
    <source>
        <dbReference type="EMBL" id="SDN31143.1"/>
    </source>
</evidence>
<proteinExistence type="inferred from homology"/>
<dbReference type="GO" id="GO:0009117">
    <property type="term" value="P:nucleotide metabolic process"/>
    <property type="evidence" value="ECO:0007669"/>
    <property type="project" value="UniProtKB-KW"/>
</dbReference>
<comment type="caution">
    <text evidence="10">Lacks conserved residue(s) required for the propagation of feature annotation.</text>
</comment>
<protein>
    <recommendedName>
        <fullName evidence="10">dITP/XTP pyrophosphatase</fullName>
        <ecNumber evidence="10">3.6.1.66</ecNumber>
    </recommendedName>
    <alternativeName>
        <fullName evidence="10">Non-canonical purine NTP pyrophosphatase</fullName>
    </alternativeName>
    <alternativeName>
        <fullName evidence="10">Non-standard purine NTP pyrophosphatase</fullName>
    </alternativeName>
    <alternativeName>
        <fullName evidence="10">Nucleoside-triphosphate diphosphatase</fullName>
    </alternativeName>
    <alternativeName>
        <fullName evidence="10">Nucleoside-triphosphate pyrophosphatase</fullName>
        <shortName evidence="10">NTPase</shortName>
    </alternativeName>
</protein>
<keyword evidence="7 10" id="KW-0546">Nucleotide metabolism</keyword>
<keyword evidence="6 10" id="KW-0460">Magnesium</keyword>
<dbReference type="InterPro" id="IPR029001">
    <property type="entry name" value="ITPase-like_fam"/>
</dbReference>
<comment type="catalytic activity">
    <reaction evidence="9 10">
        <text>XTP + H2O = XMP + diphosphate + H(+)</text>
        <dbReference type="Rhea" id="RHEA:28610"/>
        <dbReference type="ChEBI" id="CHEBI:15377"/>
        <dbReference type="ChEBI" id="CHEBI:15378"/>
        <dbReference type="ChEBI" id="CHEBI:33019"/>
        <dbReference type="ChEBI" id="CHEBI:57464"/>
        <dbReference type="ChEBI" id="CHEBI:61314"/>
        <dbReference type="EC" id="3.6.1.66"/>
    </reaction>
</comment>
<evidence type="ECO:0000256" key="4">
    <source>
        <dbReference type="ARBA" id="ARBA00022741"/>
    </source>
</evidence>
<evidence type="ECO:0000256" key="10">
    <source>
        <dbReference type="HAMAP-Rule" id="MF_01405"/>
    </source>
</evidence>
<comment type="catalytic activity">
    <reaction evidence="8 10">
        <text>dITP + H2O = dIMP + diphosphate + H(+)</text>
        <dbReference type="Rhea" id="RHEA:28342"/>
        <dbReference type="ChEBI" id="CHEBI:15377"/>
        <dbReference type="ChEBI" id="CHEBI:15378"/>
        <dbReference type="ChEBI" id="CHEBI:33019"/>
        <dbReference type="ChEBI" id="CHEBI:61194"/>
        <dbReference type="ChEBI" id="CHEBI:61382"/>
        <dbReference type="EC" id="3.6.1.66"/>
    </reaction>
</comment>
<feature type="binding site" evidence="10">
    <location>
        <begin position="153"/>
        <end position="156"/>
    </location>
    <ligand>
        <name>substrate</name>
    </ligand>
</feature>
<dbReference type="SUPFAM" id="SSF52972">
    <property type="entry name" value="ITPase-like"/>
    <property type="match status" value="1"/>
</dbReference>
<comment type="cofactor">
    <cofactor evidence="10">
        <name>Mg(2+)</name>
        <dbReference type="ChEBI" id="CHEBI:18420"/>
    </cofactor>
    <text evidence="10">Binds 1 Mg(2+) ion per subunit.</text>
</comment>
<accession>A0A1H0ADS7</accession>
<evidence type="ECO:0000256" key="9">
    <source>
        <dbReference type="ARBA" id="ARBA00052017"/>
    </source>
</evidence>
<dbReference type="GO" id="GO:0017111">
    <property type="term" value="F:ribonucleoside triphosphate phosphatase activity"/>
    <property type="evidence" value="ECO:0007669"/>
    <property type="project" value="InterPro"/>
</dbReference>
<evidence type="ECO:0000256" key="3">
    <source>
        <dbReference type="ARBA" id="ARBA00022723"/>
    </source>
</evidence>
<keyword evidence="13" id="KW-1185">Reference proteome</keyword>
<comment type="subunit">
    <text evidence="2 10">Homodimer.</text>
</comment>
<dbReference type="GO" id="GO:0000166">
    <property type="term" value="F:nucleotide binding"/>
    <property type="evidence" value="ECO:0007669"/>
    <property type="project" value="UniProtKB-KW"/>
</dbReference>
<reference evidence="12 13" key="1">
    <citation type="submission" date="2016-10" db="EMBL/GenBank/DDBJ databases">
        <authorList>
            <person name="de Groot N.N."/>
        </authorList>
    </citation>
    <scope>NUCLEOTIDE SEQUENCE [LARGE SCALE GENOMIC DNA]</scope>
    <source>
        <strain evidence="12 13">DSM 1736</strain>
    </source>
</reference>
<feature type="binding site" evidence="10">
    <location>
        <position position="71"/>
    </location>
    <ligand>
        <name>substrate</name>
    </ligand>
</feature>
<dbReference type="GO" id="GO:0036222">
    <property type="term" value="F:XTP diphosphatase activity"/>
    <property type="evidence" value="ECO:0007669"/>
    <property type="project" value="UniProtKB-UniRule"/>
</dbReference>
<evidence type="ECO:0000256" key="2">
    <source>
        <dbReference type="ARBA" id="ARBA00011738"/>
    </source>
</evidence>
<dbReference type="RefSeq" id="WP_092075077.1">
    <property type="nucleotide sequence ID" value="NZ_FNHB01000017.1"/>
</dbReference>
<evidence type="ECO:0000256" key="8">
    <source>
        <dbReference type="ARBA" id="ARBA00051875"/>
    </source>
</evidence>
<comment type="catalytic activity">
    <reaction evidence="10">
        <text>ITP + H2O = IMP + diphosphate + H(+)</text>
        <dbReference type="Rhea" id="RHEA:29399"/>
        <dbReference type="ChEBI" id="CHEBI:15377"/>
        <dbReference type="ChEBI" id="CHEBI:15378"/>
        <dbReference type="ChEBI" id="CHEBI:33019"/>
        <dbReference type="ChEBI" id="CHEBI:58053"/>
        <dbReference type="ChEBI" id="CHEBI:61402"/>
        <dbReference type="EC" id="3.6.1.66"/>
    </reaction>
</comment>
<dbReference type="GO" id="GO:0005829">
    <property type="term" value="C:cytosol"/>
    <property type="evidence" value="ECO:0007669"/>
    <property type="project" value="TreeGrafter"/>
</dbReference>
<keyword evidence="4 10" id="KW-0547">Nucleotide-binding</keyword>
<feature type="binding site" evidence="10">
    <location>
        <begin position="8"/>
        <end position="13"/>
    </location>
    <ligand>
        <name>substrate</name>
    </ligand>
</feature>
<organism evidence="12 13">
    <name type="scientific">Dendrosporobacter quercicolus</name>
    <dbReference type="NCBI Taxonomy" id="146817"/>
    <lineage>
        <taxon>Bacteria</taxon>
        <taxon>Bacillati</taxon>
        <taxon>Bacillota</taxon>
        <taxon>Negativicutes</taxon>
        <taxon>Selenomonadales</taxon>
        <taxon>Sporomusaceae</taxon>
        <taxon>Dendrosporobacter</taxon>
    </lineage>
</organism>
<dbReference type="EC" id="3.6.1.66" evidence="10"/>
<sequence length="198" mass="20728">MKEIVIASKNAGKVAEIAAALQHLPVRIVSLAELGDVPEAVENGADFSENALIKARFYAASTGKACLADDSGLEVDALGGEPGVYSARYAGETATDAQNNAKLLTKLKGVADEKRTARFRCVLAFVDTDKQTITAQGVCEGEILAAARGAGGFGYDPLFYIPALGQTLAEISIAEKNTISHRGAALRNIAEKLAGYLQ</sequence>
<dbReference type="PANTHER" id="PTHR11067:SF9">
    <property type="entry name" value="INOSINE TRIPHOSPHATE PYROPHOSPHATASE"/>
    <property type="match status" value="1"/>
</dbReference>
<dbReference type="Pfam" id="PF01725">
    <property type="entry name" value="Ham1p_like"/>
    <property type="match status" value="1"/>
</dbReference>
<dbReference type="AlphaFoldDB" id="A0A1H0ADS7"/>
<evidence type="ECO:0000256" key="6">
    <source>
        <dbReference type="ARBA" id="ARBA00022842"/>
    </source>
</evidence>
<evidence type="ECO:0000256" key="7">
    <source>
        <dbReference type="ARBA" id="ARBA00023080"/>
    </source>
</evidence>
<name>A0A1H0ADS7_9FIRM</name>
<dbReference type="NCBIfam" id="TIGR00042">
    <property type="entry name" value="RdgB/HAM1 family non-canonical purine NTP pyrophosphatase"/>
    <property type="match status" value="1"/>
</dbReference>
<dbReference type="GO" id="GO:0035870">
    <property type="term" value="F:dITP diphosphatase activity"/>
    <property type="evidence" value="ECO:0007669"/>
    <property type="project" value="UniProtKB-UniRule"/>
</dbReference>
<dbReference type="GO" id="GO:0036220">
    <property type="term" value="F:ITP diphosphatase activity"/>
    <property type="evidence" value="ECO:0007669"/>
    <property type="project" value="UniProtKB-UniRule"/>
</dbReference>
<dbReference type="InterPro" id="IPR002637">
    <property type="entry name" value="RdgB/HAM1"/>
</dbReference>
<keyword evidence="3 10" id="KW-0479">Metal-binding</keyword>
<dbReference type="Proteomes" id="UP000214880">
    <property type="component" value="Unassembled WGS sequence"/>
</dbReference>
<evidence type="ECO:0000313" key="13">
    <source>
        <dbReference type="Proteomes" id="UP000214880"/>
    </source>
</evidence>
<dbReference type="NCBIfam" id="NF011397">
    <property type="entry name" value="PRK14822.1"/>
    <property type="match status" value="1"/>
</dbReference>
<dbReference type="FunFam" id="3.90.950.10:FF:000001">
    <property type="entry name" value="dITP/XTP pyrophosphatase"/>
    <property type="match status" value="1"/>
</dbReference>
<dbReference type="CDD" id="cd00515">
    <property type="entry name" value="HAM1"/>
    <property type="match status" value="1"/>
</dbReference>
<dbReference type="GO" id="GO:0046872">
    <property type="term" value="F:metal ion binding"/>
    <property type="evidence" value="ECO:0007669"/>
    <property type="project" value="UniProtKB-KW"/>
</dbReference>
<feature type="binding site" evidence="10">
    <location>
        <position position="70"/>
    </location>
    <ligand>
        <name>Mg(2+)</name>
        <dbReference type="ChEBI" id="CHEBI:18420"/>
    </ligand>
</feature>
<dbReference type="Gene3D" id="3.90.950.10">
    <property type="match status" value="1"/>
</dbReference>
<dbReference type="STRING" id="146817.SAMN04488502_11734"/>
<feature type="binding site" evidence="10">
    <location>
        <position position="176"/>
    </location>
    <ligand>
        <name>substrate</name>
    </ligand>
</feature>
<comment type="similarity">
    <text evidence="1 10 11">Belongs to the HAM1 NTPase family.</text>
</comment>